<evidence type="ECO:0000313" key="3">
    <source>
        <dbReference type="Proteomes" id="UP001140979"/>
    </source>
</evidence>
<dbReference type="AlphaFoldDB" id="A0A9X4EUW7"/>
<feature type="transmembrane region" description="Helical" evidence="1">
    <location>
        <begin position="358"/>
        <end position="375"/>
    </location>
</feature>
<evidence type="ECO:0000313" key="2">
    <source>
        <dbReference type="EMBL" id="MDE1242746.1"/>
    </source>
</evidence>
<gene>
    <name evidence="2" type="ORF">L9W94_11420</name>
</gene>
<feature type="transmembrane region" description="Helical" evidence="1">
    <location>
        <begin position="246"/>
        <end position="268"/>
    </location>
</feature>
<feature type="transmembrane region" description="Helical" evidence="1">
    <location>
        <begin position="6"/>
        <end position="25"/>
    </location>
</feature>
<feature type="transmembrane region" description="Helical" evidence="1">
    <location>
        <begin position="131"/>
        <end position="149"/>
    </location>
</feature>
<organism evidence="2 3">
    <name type="scientific">Vibrio aestuarianus</name>
    <dbReference type="NCBI Taxonomy" id="28171"/>
    <lineage>
        <taxon>Bacteria</taxon>
        <taxon>Pseudomonadati</taxon>
        <taxon>Pseudomonadota</taxon>
        <taxon>Gammaproteobacteria</taxon>
        <taxon>Vibrionales</taxon>
        <taxon>Vibrionaceae</taxon>
        <taxon>Vibrio</taxon>
    </lineage>
</organism>
<protein>
    <submittedName>
        <fullName evidence="2">VpsF family polysaccharide biosynthesis protein</fullName>
    </submittedName>
</protein>
<feature type="transmembrane region" description="Helical" evidence="1">
    <location>
        <begin position="332"/>
        <end position="351"/>
    </location>
</feature>
<keyword evidence="1" id="KW-0472">Membrane</keyword>
<feature type="transmembrane region" description="Helical" evidence="1">
    <location>
        <begin position="169"/>
        <end position="187"/>
    </location>
</feature>
<keyword evidence="1" id="KW-0812">Transmembrane</keyword>
<keyword evidence="1" id="KW-1133">Transmembrane helix</keyword>
<reference evidence="2" key="1">
    <citation type="submission" date="2022-02" db="EMBL/GenBank/DDBJ databases">
        <title>Emergence and expansion in Europe of a Vibrio aestuarianus clonal complex pathogenic for oysters.</title>
        <authorList>
            <person name="Mesnil A."/>
            <person name="Travers M.-A."/>
        </authorList>
    </citation>
    <scope>NUCLEOTIDE SEQUENCE</scope>
    <source>
        <strain evidence="2">19_064_11T1</strain>
    </source>
</reference>
<dbReference type="EMBL" id="JAKNBA010000018">
    <property type="protein sequence ID" value="MDE1242746.1"/>
    <property type="molecule type" value="Genomic_DNA"/>
</dbReference>
<dbReference type="InterPro" id="IPR048041">
    <property type="entry name" value="VpsF-like"/>
</dbReference>
<evidence type="ECO:0000256" key="1">
    <source>
        <dbReference type="SAM" id="Phobius"/>
    </source>
</evidence>
<accession>A0A9X4EUW7</accession>
<name>A0A9X4EUW7_9VIBR</name>
<feature type="transmembrane region" description="Helical" evidence="1">
    <location>
        <begin position="193"/>
        <end position="210"/>
    </location>
</feature>
<dbReference type="RefSeq" id="WP_274683339.1">
    <property type="nucleotide sequence ID" value="NZ_JAKNBA010000018.1"/>
</dbReference>
<feature type="transmembrane region" description="Helical" evidence="1">
    <location>
        <begin position="100"/>
        <end position="119"/>
    </location>
</feature>
<proteinExistence type="predicted"/>
<dbReference type="Proteomes" id="UP001140979">
    <property type="component" value="Unassembled WGS sequence"/>
</dbReference>
<feature type="transmembrane region" description="Helical" evidence="1">
    <location>
        <begin position="76"/>
        <end position="93"/>
    </location>
</feature>
<comment type="caution">
    <text evidence="2">The sequence shown here is derived from an EMBL/GenBank/DDBJ whole genome shotgun (WGS) entry which is preliminary data.</text>
</comment>
<sequence length="400" mass="45241">MKEKTVFLWLCIVLYLAYFFGAYLLEAIGIKYVSEGGFVLFKIHMYSYIIMAIFINNLSKFGVSGFLYKLGYIKKYWLSAMGATIIVMCYGLYRFGTSGMAYMIDTIFTPLILVSLVISLGESYKESLMRIIAYLIFINSLLAISEFVLSKSIIPVEFSSFSFFRSTAFMAHPLNNALITATLAYTLSDKTRIPPIIYVSTALLALFCFGGRGSMGAFMMGLFVVSLPALYQFLTVGVRTTKIKLATTQLVVFICIILVVYIVMYTGISERILSKLYVDNSAQARFDVFILLDSLSMSEWFFGASRQFLDNIFYISGVLVVENFFIDWILKFGLPLSLLLIYCLLAILMHLTQSRMSLMVMIGVFILASVTNNSLSVKTPAILFLMLVLSANYQMYRYEK</sequence>
<dbReference type="NCBIfam" id="NF038256">
    <property type="entry name" value="exopoly_VpsF"/>
    <property type="match status" value="1"/>
</dbReference>
<feature type="transmembrane region" description="Helical" evidence="1">
    <location>
        <begin position="217"/>
        <end position="234"/>
    </location>
</feature>